<reference evidence="5" key="1">
    <citation type="journal article" date="2016" name="Int. J. Mol. Sci.">
        <title>Comparative genomics of the extreme acidophile Acidithiobacillus thiooxidans reveals intraspecific divergence and niche adaptation.</title>
        <authorList>
            <person name="Zhang X."/>
            <person name="Feng X."/>
            <person name="Tao J."/>
            <person name="Ma L."/>
            <person name="Xiao Y."/>
            <person name="Liang Y."/>
            <person name="Liu X."/>
            <person name="Yin H."/>
        </authorList>
    </citation>
    <scope>NUCLEOTIDE SEQUENCE [LARGE SCALE GENOMIC DNA]</scope>
    <source>
        <strain evidence="5">DXS-W</strain>
    </source>
</reference>
<dbReference type="GO" id="GO:0015288">
    <property type="term" value="F:porin activity"/>
    <property type="evidence" value="ECO:0007669"/>
    <property type="project" value="TreeGrafter"/>
</dbReference>
<dbReference type="GO" id="GO:0016020">
    <property type="term" value="C:membrane"/>
    <property type="evidence" value="ECO:0007669"/>
    <property type="project" value="InterPro"/>
</dbReference>
<dbReference type="Proteomes" id="UP000095008">
    <property type="component" value="Unassembled WGS sequence"/>
</dbReference>
<dbReference type="InterPro" id="IPR023614">
    <property type="entry name" value="Porin_dom_sf"/>
</dbReference>
<dbReference type="OrthoDB" id="5297906at2"/>
<dbReference type="EMBL" id="LWRY01000002">
    <property type="protein sequence ID" value="OCX76492.1"/>
    <property type="molecule type" value="Genomic_DNA"/>
</dbReference>
<keyword evidence="6" id="KW-1185">Reference proteome</keyword>
<comment type="caution">
    <text evidence="5">The sequence shown here is derived from an EMBL/GenBank/DDBJ whole genome shotgun (WGS) entry which is preliminary data.</text>
</comment>
<feature type="chain" id="PRO_5008663512" description="Porin" evidence="4">
    <location>
        <begin position="23"/>
        <end position="433"/>
    </location>
</feature>
<dbReference type="RefSeq" id="WP_065973975.1">
    <property type="nucleotide sequence ID" value="NZ_LWRY01000002.1"/>
</dbReference>
<evidence type="ECO:0000256" key="1">
    <source>
        <dbReference type="ARBA" id="ARBA00009075"/>
    </source>
</evidence>
<evidence type="ECO:0000313" key="5">
    <source>
        <dbReference type="EMBL" id="OCX76492.1"/>
    </source>
</evidence>
<evidence type="ECO:0000256" key="2">
    <source>
        <dbReference type="ARBA" id="ARBA00022448"/>
    </source>
</evidence>
<evidence type="ECO:0000256" key="3">
    <source>
        <dbReference type="ARBA" id="ARBA00022729"/>
    </source>
</evidence>
<proteinExistence type="inferred from homology"/>
<evidence type="ECO:0000256" key="4">
    <source>
        <dbReference type="SAM" id="SignalP"/>
    </source>
</evidence>
<name>A0A1C2IKH8_ACITH</name>
<dbReference type="PANTHER" id="PTHR34596">
    <property type="entry name" value="CHITOPORIN"/>
    <property type="match status" value="1"/>
</dbReference>
<organism evidence="5 6">
    <name type="scientific">Acidithiobacillus thiooxidans</name>
    <name type="common">Thiobacillus thiooxidans</name>
    <dbReference type="NCBI Taxonomy" id="930"/>
    <lineage>
        <taxon>Bacteria</taxon>
        <taxon>Pseudomonadati</taxon>
        <taxon>Pseudomonadota</taxon>
        <taxon>Acidithiobacillia</taxon>
        <taxon>Acidithiobacillales</taxon>
        <taxon>Acidithiobacillaceae</taxon>
        <taxon>Acidithiobacillus</taxon>
    </lineage>
</organism>
<comment type="similarity">
    <text evidence="1">Belongs to the outer membrane porin (Opr) (TC 1.B.25) family.</text>
</comment>
<dbReference type="Gene3D" id="2.40.160.10">
    <property type="entry name" value="Porin"/>
    <property type="match status" value="1"/>
</dbReference>
<dbReference type="Pfam" id="PF03573">
    <property type="entry name" value="OprD"/>
    <property type="match status" value="1"/>
</dbReference>
<keyword evidence="2" id="KW-0813">Transport</keyword>
<accession>A0A1C2IKH8</accession>
<sequence length="433" mass="48483">MKYPMIAAAVGALLMGPLVAQADTMPHAEHYQTIQQFLEAGKVTGNIRSYYFNQLYSGSTLPNKYAYSLGGMLKVQTAPLYGLSAGVAFYTANSLGANDLNAPGYTHLDALLMGEKDSLNVLGQAYLQYQDRWLKVKAGDLLLHTPWMNPSDAFMIPSTFQAVTVQANPIRNLQVIGIREFRFKNRIQENYYRETLLNQNPIYPDMPDHMDGTLAFGVKAHWQGLKSSAWFYKFYDLANLFYGTVHYGVSGLPYGLKPFADFQYAREWADGAQYAGPVNATVFGGMVGLQTPLGQVFAAYDDIPGRSPFSMGGRTLYNGGFVSPYTQQYSADPLYTSIMDYGLVSSSAAGHAWKFGFLIHPLRQLRIKYSYSMYCTHPYLPNVDANYLDVTYTPGGFWKGLSLRNRLAIDHSNPYANYQGTFIDDRLMLQYAF</sequence>
<protein>
    <recommendedName>
        <fullName evidence="7">Porin</fullName>
    </recommendedName>
</protein>
<feature type="signal peptide" evidence="4">
    <location>
        <begin position="1"/>
        <end position="22"/>
    </location>
</feature>
<keyword evidence="3 4" id="KW-0732">Signal</keyword>
<dbReference type="InterPro" id="IPR005318">
    <property type="entry name" value="OM_porin_bac"/>
</dbReference>
<dbReference type="AlphaFoldDB" id="A0A1C2IKH8"/>
<dbReference type="PANTHER" id="PTHR34596:SF2">
    <property type="entry name" value="CHITOPORIN"/>
    <property type="match status" value="1"/>
</dbReference>
<evidence type="ECO:0000313" key="6">
    <source>
        <dbReference type="Proteomes" id="UP000095008"/>
    </source>
</evidence>
<gene>
    <name evidence="5" type="ORF">A6M23_00365</name>
</gene>
<evidence type="ECO:0008006" key="7">
    <source>
        <dbReference type="Google" id="ProtNLM"/>
    </source>
</evidence>